<dbReference type="CDD" id="cd05399">
    <property type="entry name" value="NT_Rel-Spo_like"/>
    <property type="match status" value="1"/>
</dbReference>
<evidence type="ECO:0000259" key="2">
    <source>
        <dbReference type="SMART" id="SM00954"/>
    </source>
</evidence>
<comment type="caution">
    <text evidence="3">The sequence shown here is derived from an EMBL/GenBank/DDBJ whole genome shotgun (WGS) entry which is preliminary data.</text>
</comment>
<keyword evidence="3" id="KW-0418">Kinase</keyword>
<dbReference type="Pfam" id="PF04607">
    <property type="entry name" value="RelA_SpoT"/>
    <property type="match status" value="1"/>
</dbReference>
<dbReference type="SUPFAM" id="SSF81301">
    <property type="entry name" value="Nucleotidyltransferase"/>
    <property type="match status" value="1"/>
</dbReference>
<name>A0A1J5SD29_9ZZZZ</name>
<dbReference type="InterPro" id="IPR007685">
    <property type="entry name" value="RelA_SpoT"/>
</dbReference>
<evidence type="ECO:0000256" key="1">
    <source>
        <dbReference type="SAM" id="MobiDB-lite"/>
    </source>
</evidence>
<dbReference type="AlphaFoldDB" id="A0A1J5SD29"/>
<proteinExistence type="predicted"/>
<accession>A0A1J5SD29</accession>
<dbReference type="GO" id="GO:0008728">
    <property type="term" value="F:GTP diphosphokinase activity"/>
    <property type="evidence" value="ECO:0007669"/>
    <property type="project" value="UniProtKB-EC"/>
</dbReference>
<dbReference type="GO" id="GO:0016301">
    <property type="term" value="F:kinase activity"/>
    <property type="evidence" value="ECO:0007669"/>
    <property type="project" value="UniProtKB-KW"/>
</dbReference>
<dbReference type="PANTHER" id="PTHR47837:SF1">
    <property type="entry name" value="GTP PYROPHOSPHOKINASE YJBM"/>
    <property type="match status" value="1"/>
</dbReference>
<feature type="domain" description="RelA/SpoT" evidence="2">
    <location>
        <begin position="70"/>
        <end position="194"/>
    </location>
</feature>
<organism evidence="3">
    <name type="scientific">mine drainage metagenome</name>
    <dbReference type="NCBI Taxonomy" id="410659"/>
    <lineage>
        <taxon>unclassified sequences</taxon>
        <taxon>metagenomes</taxon>
        <taxon>ecological metagenomes</taxon>
    </lineage>
</organism>
<dbReference type="PANTHER" id="PTHR47837">
    <property type="entry name" value="GTP PYROPHOSPHOKINASE YJBM"/>
    <property type="match status" value="1"/>
</dbReference>
<protein>
    <submittedName>
        <fullName evidence="3">GTP pyrophosphokinase YjbM</fullName>
        <ecNumber evidence="3">2.7.6.5</ecNumber>
    </submittedName>
</protein>
<dbReference type="EC" id="2.7.6.5" evidence="3"/>
<sequence>MEDTMVSSENYPGGSKSRVNRAGENVRNGSATPDDLTVIEEWRAAHRSVLNTFQAILRTRTKGTNVTVAQRHKRKNTIFDKLKRLPGMQLSRMDDVAGCRLIFRSIKELNKFRSSFQKARFKHKRRNNPEKYDYISHPKATGYRGIHDVYEYNVNSETGRDLVGLYMEIQYRTLVQHAWATAVEVVGFITESQPKFQQGDKRYEHEMALASEILARAHEGLTGPFPQKSDRELLEEFLAIDRELMLLATLRGLNQAKSEVSDKKNTILIFSGEGALEVRSFRDAPEALRALFILEKEMPHNDIVLVRADSSDEVRLAFRNYFSDAREFIRLIENACAKLSGHSSSKRLKRIV</sequence>
<feature type="compositionally biased region" description="Polar residues" evidence="1">
    <location>
        <begin position="1"/>
        <end position="10"/>
    </location>
</feature>
<reference evidence="3" key="1">
    <citation type="submission" date="2016-10" db="EMBL/GenBank/DDBJ databases">
        <title>Sequence of Gallionella enrichment culture.</title>
        <authorList>
            <person name="Poehlein A."/>
            <person name="Muehling M."/>
            <person name="Daniel R."/>
        </authorList>
    </citation>
    <scope>NUCLEOTIDE SEQUENCE</scope>
</reference>
<dbReference type="EMBL" id="MLJW01000047">
    <property type="protein sequence ID" value="OIR05843.1"/>
    <property type="molecule type" value="Genomic_DNA"/>
</dbReference>
<dbReference type="GO" id="GO:0015969">
    <property type="term" value="P:guanosine tetraphosphate metabolic process"/>
    <property type="evidence" value="ECO:0007669"/>
    <property type="project" value="InterPro"/>
</dbReference>
<dbReference type="Gene3D" id="3.30.460.10">
    <property type="entry name" value="Beta Polymerase, domain 2"/>
    <property type="match status" value="1"/>
</dbReference>
<dbReference type="SMART" id="SM00954">
    <property type="entry name" value="RelA_SpoT"/>
    <property type="match status" value="1"/>
</dbReference>
<keyword evidence="3" id="KW-0808">Transferase</keyword>
<feature type="region of interest" description="Disordered" evidence="1">
    <location>
        <begin position="1"/>
        <end position="32"/>
    </location>
</feature>
<dbReference type="InterPro" id="IPR043519">
    <property type="entry name" value="NT_sf"/>
</dbReference>
<dbReference type="InterPro" id="IPR052366">
    <property type="entry name" value="GTP_Pyrophosphokinase"/>
</dbReference>
<gene>
    <name evidence="3" type="primary">yjbM</name>
    <name evidence="3" type="ORF">GALL_119700</name>
</gene>
<evidence type="ECO:0000313" key="3">
    <source>
        <dbReference type="EMBL" id="OIR05843.1"/>
    </source>
</evidence>